<evidence type="ECO:0000313" key="2">
    <source>
        <dbReference type="EMBL" id="GBM08330.1"/>
    </source>
</evidence>
<keyword evidence="1" id="KW-0812">Transmembrane</keyword>
<accession>A0A4Y2CV66</accession>
<keyword evidence="1" id="KW-0472">Membrane</keyword>
<evidence type="ECO:0000256" key="1">
    <source>
        <dbReference type="SAM" id="Phobius"/>
    </source>
</evidence>
<dbReference type="AlphaFoldDB" id="A0A4Y2CV66"/>
<dbReference type="Proteomes" id="UP000499080">
    <property type="component" value="Unassembled WGS sequence"/>
</dbReference>
<protein>
    <submittedName>
        <fullName evidence="2">Uncharacterized protein</fullName>
    </submittedName>
</protein>
<keyword evidence="3" id="KW-1185">Reference proteome</keyword>
<feature type="transmembrane region" description="Helical" evidence="1">
    <location>
        <begin position="68"/>
        <end position="91"/>
    </location>
</feature>
<comment type="caution">
    <text evidence="2">The sequence shown here is derived from an EMBL/GenBank/DDBJ whole genome shotgun (WGS) entry which is preliminary data.</text>
</comment>
<name>A0A4Y2CV66_ARAVE</name>
<organism evidence="2 3">
    <name type="scientific">Araneus ventricosus</name>
    <name type="common">Orbweaver spider</name>
    <name type="synonym">Epeira ventricosa</name>
    <dbReference type="NCBI Taxonomy" id="182803"/>
    <lineage>
        <taxon>Eukaryota</taxon>
        <taxon>Metazoa</taxon>
        <taxon>Ecdysozoa</taxon>
        <taxon>Arthropoda</taxon>
        <taxon>Chelicerata</taxon>
        <taxon>Arachnida</taxon>
        <taxon>Araneae</taxon>
        <taxon>Araneomorphae</taxon>
        <taxon>Entelegynae</taxon>
        <taxon>Araneoidea</taxon>
        <taxon>Araneidae</taxon>
        <taxon>Araneus</taxon>
    </lineage>
</organism>
<gene>
    <name evidence="2" type="ORF">AVEN_101453_1</name>
</gene>
<dbReference type="EMBL" id="BGPR01000255">
    <property type="protein sequence ID" value="GBM08330.1"/>
    <property type="molecule type" value="Genomic_DNA"/>
</dbReference>
<proteinExistence type="predicted"/>
<sequence>MTSRESVYKRRQPKGENAFGSANAFEGALCSFFCSVSWKAGELSAIESGVTVIIRESISACVARSGSAVAVIASDLCLFVLLICIIAIVSVTCAS</sequence>
<keyword evidence="1" id="KW-1133">Transmembrane helix</keyword>
<reference evidence="2 3" key="1">
    <citation type="journal article" date="2019" name="Sci. Rep.">
        <title>Orb-weaving spider Araneus ventricosus genome elucidates the spidroin gene catalogue.</title>
        <authorList>
            <person name="Kono N."/>
            <person name="Nakamura H."/>
            <person name="Ohtoshi R."/>
            <person name="Moran D.A.P."/>
            <person name="Shinohara A."/>
            <person name="Yoshida Y."/>
            <person name="Fujiwara M."/>
            <person name="Mori M."/>
            <person name="Tomita M."/>
            <person name="Arakawa K."/>
        </authorList>
    </citation>
    <scope>NUCLEOTIDE SEQUENCE [LARGE SCALE GENOMIC DNA]</scope>
</reference>
<evidence type="ECO:0000313" key="3">
    <source>
        <dbReference type="Proteomes" id="UP000499080"/>
    </source>
</evidence>